<dbReference type="PATRIC" id="fig|754476.3.peg.651"/>
<evidence type="ECO:0000313" key="2">
    <source>
        <dbReference type="Proteomes" id="UP000009144"/>
    </source>
</evidence>
<reference evidence="1 2" key="2">
    <citation type="journal article" date="2013" name="Int. J. Syst. Evol. Microbiol.">
        <title>Methylophaga nitratireducenticrescens sp. nov. and Methylophaga frappieri sp. nov., isolated from the biofilm of the methanol-fed denitrification system treating the seawater at the Montreal Biodome.</title>
        <authorList>
            <person name="Villeneuve C."/>
            <person name="Martineau C."/>
            <person name="Mauffrey F."/>
            <person name="Villemur R."/>
        </authorList>
    </citation>
    <scope>NUCLEOTIDE SEQUENCE [LARGE SCALE GENOMIC DNA]</scope>
    <source>
        <strain evidence="1 2">JAM1</strain>
    </source>
</reference>
<accession>I1XGI8</accession>
<evidence type="ECO:0000313" key="1">
    <source>
        <dbReference type="EMBL" id="AFI83507.1"/>
    </source>
</evidence>
<keyword evidence="2" id="KW-1185">Reference proteome</keyword>
<sequence>MDGLNKRVANCAIAADVNWTPDQQKQVVEYLNSQFYKF</sequence>
<dbReference type="STRING" id="754476.Q7A_661"/>
<dbReference type="EMBL" id="CP003390">
    <property type="protein sequence ID" value="AFI83507.1"/>
    <property type="molecule type" value="Genomic_DNA"/>
</dbReference>
<organism evidence="1 2">
    <name type="scientific">Methylophaga nitratireducenticrescens</name>
    <dbReference type="NCBI Taxonomy" id="754476"/>
    <lineage>
        <taxon>Bacteria</taxon>
        <taxon>Pseudomonadati</taxon>
        <taxon>Pseudomonadota</taxon>
        <taxon>Gammaproteobacteria</taxon>
        <taxon>Thiotrichales</taxon>
        <taxon>Piscirickettsiaceae</taxon>
        <taxon>Methylophaga</taxon>
    </lineage>
</organism>
<reference evidence="1 2" key="1">
    <citation type="journal article" date="2012" name="J. Bacteriol.">
        <title>Complete genome sequences of Methylophaga sp. strain JAM1 and Methylophaga sp. strain JAM7.</title>
        <authorList>
            <person name="Villeneuve C."/>
            <person name="Martineau C."/>
            <person name="Mauffrey F."/>
            <person name="Villemur R."/>
        </authorList>
    </citation>
    <scope>NUCLEOTIDE SEQUENCE [LARGE SCALE GENOMIC DNA]</scope>
    <source>
        <strain evidence="1 2">JAM1</strain>
    </source>
</reference>
<name>I1XGI8_METNJ</name>
<gene>
    <name evidence="1" type="ordered locus">Q7A_661</name>
</gene>
<dbReference type="AlphaFoldDB" id="I1XGI8"/>
<dbReference type="HOGENOM" id="CLU_3330016_0_0_6"/>
<dbReference type="Proteomes" id="UP000009144">
    <property type="component" value="Chromosome"/>
</dbReference>
<proteinExistence type="predicted"/>
<protein>
    <submittedName>
        <fullName evidence="1">Uncharacterized protein</fullName>
    </submittedName>
</protein>